<feature type="compositionally biased region" description="Polar residues" evidence="4">
    <location>
        <begin position="1598"/>
        <end position="1620"/>
    </location>
</feature>
<dbReference type="Pfam" id="PF00704">
    <property type="entry name" value="Glyco_hydro_18"/>
    <property type="match status" value="1"/>
</dbReference>
<keyword evidence="1 3" id="KW-0378">Hydrolase</keyword>
<dbReference type="InterPro" id="IPR032675">
    <property type="entry name" value="LRR_dom_sf"/>
</dbReference>
<dbReference type="SMART" id="SM00368">
    <property type="entry name" value="LRR_RI"/>
    <property type="match status" value="9"/>
</dbReference>
<dbReference type="InterPro" id="IPR001223">
    <property type="entry name" value="Glyco_hydro18_cat"/>
</dbReference>
<dbReference type="PANTHER" id="PTHR21113:SF4">
    <property type="entry name" value="CHITIN-BINDING TYPE-4 DOMAIN-CONTAINING PROTEIN"/>
    <property type="match status" value="1"/>
</dbReference>
<dbReference type="InterPro" id="IPR029070">
    <property type="entry name" value="Chitinase_insertion_sf"/>
</dbReference>
<evidence type="ECO:0000256" key="4">
    <source>
        <dbReference type="SAM" id="MobiDB-lite"/>
    </source>
</evidence>
<evidence type="ECO:0000256" key="3">
    <source>
        <dbReference type="RuleBase" id="RU000489"/>
    </source>
</evidence>
<feature type="compositionally biased region" description="Acidic residues" evidence="4">
    <location>
        <begin position="1547"/>
        <end position="1558"/>
    </location>
</feature>
<comment type="caution">
    <text evidence="6">The sequence shown here is derived from an EMBL/GenBank/DDBJ whole genome shotgun (WGS) entry which is preliminary data.</text>
</comment>
<dbReference type="InterPro" id="IPR017853">
    <property type="entry name" value="GH"/>
</dbReference>
<protein>
    <recommendedName>
        <fullName evidence="5">GH18 domain-containing protein</fullName>
    </recommendedName>
</protein>
<organism evidence="6 7">
    <name type="scientific">Cyclotella cryptica</name>
    <dbReference type="NCBI Taxonomy" id="29204"/>
    <lineage>
        <taxon>Eukaryota</taxon>
        <taxon>Sar</taxon>
        <taxon>Stramenopiles</taxon>
        <taxon>Ochrophyta</taxon>
        <taxon>Bacillariophyta</taxon>
        <taxon>Coscinodiscophyceae</taxon>
        <taxon>Thalassiosirophycidae</taxon>
        <taxon>Stephanodiscales</taxon>
        <taxon>Stephanodiscaceae</taxon>
        <taxon>Cyclotella</taxon>
    </lineage>
</organism>
<accession>A0ABD3P569</accession>
<dbReference type="InterPro" id="IPR001611">
    <property type="entry name" value="Leu-rich_rpt"/>
</dbReference>
<evidence type="ECO:0000256" key="2">
    <source>
        <dbReference type="ARBA" id="ARBA00023295"/>
    </source>
</evidence>
<feature type="region of interest" description="Disordered" evidence="4">
    <location>
        <begin position="2247"/>
        <end position="2268"/>
    </location>
</feature>
<proteinExistence type="predicted"/>
<dbReference type="SUPFAM" id="SSF52047">
    <property type="entry name" value="RNI-like"/>
    <property type="match status" value="2"/>
</dbReference>
<dbReference type="GO" id="GO:0016798">
    <property type="term" value="F:hydrolase activity, acting on glycosyl bonds"/>
    <property type="evidence" value="ECO:0007669"/>
    <property type="project" value="UniProtKB-KW"/>
</dbReference>
<feature type="compositionally biased region" description="Low complexity" evidence="4">
    <location>
        <begin position="1559"/>
        <end position="1584"/>
    </location>
</feature>
<feature type="region of interest" description="Disordered" evidence="4">
    <location>
        <begin position="196"/>
        <end position="235"/>
    </location>
</feature>
<dbReference type="InterPro" id="IPR001579">
    <property type="entry name" value="Glyco_hydro_18_chit_AS"/>
</dbReference>
<feature type="domain" description="GH18" evidence="5">
    <location>
        <begin position="352"/>
        <end position="825"/>
    </location>
</feature>
<evidence type="ECO:0000256" key="1">
    <source>
        <dbReference type="ARBA" id="ARBA00022801"/>
    </source>
</evidence>
<evidence type="ECO:0000313" key="7">
    <source>
        <dbReference type="Proteomes" id="UP001516023"/>
    </source>
</evidence>
<dbReference type="PANTHER" id="PTHR21113">
    <property type="entry name" value="AGAP001705-PA"/>
    <property type="match status" value="1"/>
</dbReference>
<evidence type="ECO:0000259" key="5">
    <source>
        <dbReference type="PROSITE" id="PS51910"/>
    </source>
</evidence>
<feature type="region of interest" description="Disordered" evidence="4">
    <location>
        <begin position="450"/>
        <end position="476"/>
    </location>
</feature>
<name>A0ABD3P569_9STRA</name>
<sequence length="2268" mass="249357">MVPLSHPSPSQPLSLQTKILSMNRFRRRSATSPSPCYSRRSFSTMILLLLCIIIADSITIDQAEPTTETESSAVISDVSSEQTTLSSLRGTSLNSMENKQLTQIRQKLRALFSSMGGIDSSPNWGEQNKSPFKDEWHTRWKSLADHELSILSRDSSFLNGRGHRILASTYLGRRRTSVIVEKPAVFHIGGSFLRGNIGGQNPPHDYQPKKREQRPGGQRTLSSWTVHGDVNERPPGNIASVDTAATLTEEHHLNPNSVAVENSEFILMEHNAGEDSTTSGTIGNTANMDSGMQDLYARLRDAMETTKHLNEKHAKYDTNSLFTYSNPGGPPVDDASVNGMVQQAALGSDRQRLLTGSYAVWQWYDRNNLASPLNMNFTKLSRVNYAFFQTDGDGYIFGTDSWADPNVLFGPYDFSVNVDKLPDSCKGGRGRDDGTPENATVDEFAIYNEQKGGVTSNRRTQNTVNTDGGDSNGKYKYPDYTKDPPCKAFEQCHRNFPNSKTCNIHKYKEGLIHIAHTNGAQVYPSIGGWTLSSSFPAVAADPQKRNRFARECVGLIADYGFDGIDIDWEYPGYAPHGGSADDRKNFNELLLAVRVALNEYQTQTGDAPIGGGAFGLTAALPCGPANIDFLDVSFLSEVLSGMNLMTFDFHNEQEPVTGVNAPLYDQGWGEAGLSVDGCVKNYFQAGAASSANKISIGVPFYGKTYSYATELNGPHSNTNGLFGGEVDQANWPQDLGTPVFYNMLDTMMKGTMICKRHEPSKTEYAYFKDGSGLVTYDDPQAVCDKAEYVNQNLLGGLFIWELSGDLLESFTTPLLDTINRKLEEINFDCSIVSTPEDCSLIELPPPASKGPAQIEVSNITNLTEAILAHLEKAEAGELTSVGSGFGTFTRAAFMMRTYDGSLFPSYTYRYEHFIEALAMMATTGVNGEVFYLGASPGEREITRQLQASNSSGRETSLVYGLVNIAAFLAQAMTESIIYDACDEINVQPLPNSTDDGKGLDDGLDHFRFPISNACGQNGRSYQDEQCKRTEDSQYDCAAQLNIEDFVTMEVTAFSHLLWRGAPAPFYCGPKSFYKETGFWDAAKGNENDTIPLANEDGRTDVESCCWWGRGCLLSVKGTCLLGKLNYHIGANKANRDGRSTAMFPDVDFCLDPGQICAGLYSTRLRWITGMYHWMENVQSYNEDGFNYLEELGKYVRDNLEDGNFFKLATKVHLFGCHLDSCTKHEVQDMDARVRNFEKVLSVLNLQFTSNAKAEPPFKTFPGQVPPTAPPVVEAASKPPTGSPVSSIEKIVVQVKVFLTGVPPQTNMTNAELNTFDTLMLELLVPRLKTANVDVTGVQSVEQKTGSDFVADTNFDAQTSDSSSKSVLEVLLNVTLSYNPPPPEGMRDWSIYLKSWIESFGNTFVDIITSPKNPQHPETNSNFWDDLTDISAANVPAPKDFSSTEIPTLPPTYIIYPSQSATNQAIMGLGIGVGCLSFCLLIGFGCYKVRKSNQENAKQTKNDYYKDASSYGFSEQSSYDKRRRHGSTYSRDRQSRNRYPVYDKLLEDIQEESESESSSDSDSSGESSSDSSDESSSSNSSSSSSKESHSSGEEFSPELKSSGTKSPKSTNSEATDSMNSINDDEQEYIEITRRAAANDPTLKHIVLDNKKNIGYRDGGERLWNALVNNHYVDRLSLRNSNIGDAQISSLAFALMDNSSISELWLENNNISSEGAEYLISTLEGNNAINEVRLDGNHIDPMLAEDIRSILERKSIAAYDQDDLGLISERLMNDEPSLQRLNLSGMNIGSRNDALFDALAENTHLIALDLSSNELDDDCVSSLSLALMENKSIRHLNLSSNFLTSEGAEYLITLLDTNTTLKSINLDGNDIEDGALREIDALLKKRQVVASSSISQSSQSPLAGVVHSLQTNDPSLVELCLDGVDLTDCPETEAMIDALLGNVVVKRLSLNNTCFDDTLVASLSLSLVENNAITHIMLRDNLITNEGCEYLLGTLDSNTTVLHLDLSNNYIDQNLLDEIDSILSSKRESVAKSTLSNQADVDEETEIEPAKRKAILTVMNNTSLEWAEKNRQILHIKQEYHMPNNGSEPVSEAAAQDEGVEAIIRKISDNNPGLTEVNLDDMNLSREDETALFNALAKNSFVTRISLKRNKIGDDGAAELCTALKQNSSLVIIDLSENDITSNAALSIISVLKDSNQHLQYLDLKRNRIRSGLLSQLEKVLEERRPGSVSSASVSLASRMSAVASSLMKRSVSTSRNKKGSAKIAGKEIV</sequence>
<dbReference type="Gene3D" id="3.10.50.10">
    <property type="match status" value="1"/>
</dbReference>
<dbReference type="Pfam" id="PF13516">
    <property type="entry name" value="LRR_6"/>
    <property type="match status" value="5"/>
</dbReference>
<dbReference type="InterPro" id="IPR011583">
    <property type="entry name" value="Chitinase_II/V-like_cat"/>
</dbReference>
<keyword evidence="2 3" id="KW-0326">Glycosidase</keyword>
<evidence type="ECO:0000313" key="6">
    <source>
        <dbReference type="EMBL" id="KAL3782902.1"/>
    </source>
</evidence>
<dbReference type="Gene3D" id="3.20.20.80">
    <property type="entry name" value="Glycosidases"/>
    <property type="match status" value="1"/>
</dbReference>
<reference evidence="6 7" key="1">
    <citation type="journal article" date="2020" name="G3 (Bethesda)">
        <title>Improved Reference Genome for Cyclotella cryptica CCMP332, a Model for Cell Wall Morphogenesis, Salinity Adaptation, and Lipid Production in Diatoms (Bacillariophyta).</title>
        <authorList>
            <person name="Roberts W.R."/>
            <person name="Downey K.M."/>
            <person name="Ruck E.C."/>
            <person name="Traller J.C."/>
            <person name="Alverson A.J."/>
        </authorList>
    </citation>
    <scope>NUCLEOTIDE SEQUENCE [LARGE SCALE GENOMIC DNA]</scope>
    <source>
        <strain evidence="6 7">CCMP332</strain>
    </source>
</reference>
<gene>
    <name evidence="6" type="ORF">HJC23_004881</name>
</gene>
<dbReference type="PROSITE" id="PS51910">
    <property type="entry name" value="GH18_2"/>
    <property type="match status" value="1"/>
</dbReference>
<dbReference type="Gene3D" id="3.80.10.10">
    <property type="entry name" value="Ribonuclease Inhibitor"/>
    <property type="match status" value="4"/>
</dbReference>
<keyword evidence="7" id="KW-1185">Reference proteome</keyword>
<dbReference type="Proteomes" id="UP001516023">
    <property type="component" value="Unassembled WGS sequence"/>
</dbReference>
<feature type="region of interest" description="Disordered" evidence="4">
    <location>
        <begin position="1510"/>
        <end position="1621"/>
    </location>
</feature>
<dbReference type="EMBL" id="JABMIG020000272">
    <property type="protein sequence ID" value="KAL3782902.1"/>
    <property type="molecule type" value="Genomic_DNA"/>
</dbReference>
<feature type="compositionally biased region" description="Polar residues" evidence="4">
    <location>
        <begin position="453"/>
        <end position="469"/>
    </location>
</feature>
<dbReference type="PROSITE" id="PS01095">
    <property type="entry name" value="GH18_1"/>
    <property type="match status" value="1"/>
</dbReference>
<dbReference type="SUPFAM" id="SSF51445">
    <property type="entry name" value="(Trans)glycosidases"/>
    <property type="match status" value="1"/>
</dbReference>
<dbReference type="SMART" id="SM00636">
    <property type="entry name" value="Glyco_18"/>
    <property type="match status" value="1"/>
</dbReference>